<dbReference type="EMBL" id="OA887888">
    <property type="protein sequence ID" value="CAD7283680.1"/>
    <property type="molecule type" value="Genomic_DNA"/>
</dbReference>
<dbReference type="AlphaFoldDB" id="A0A7R9GIG6"/>
<dbReference type="Proteomes" id="UP000678499">
    <property type="component" value="Unassembled WGS sequence"/>
</dbReference>
<name>A0A7R9GIG6_9CRUS</name>
<evidence type="ECO:0000313" key="1">
    <source>
        <dbReference type="EMBL" id="CAD7283680.1"/>
    </source>
</evidence>
<organism evidence="1">
    <name type="scientific">Notodromas monacha</name>
    <dbReference type="NCBI Taxonomy" id="399045"/>
    <lineage>
        <taxon>Eukaryota</taxon>
        <taxon>Metazoa</taxon>
        <taxon>Ecdysozoa</taxon>
        <taxon>Arthropoda</taxon>
        <taxon>Crustacea</taxon>
        <taxon>Oligostraca</taxon>
        <taxon>Ostracoda</taxon>
        <taxon>Podocopa</taxon>
        <taxon>Podocopida</taxon>
        <taxon>Cypridocopina</taxon>
        <taxon>Cypridoidea</taxon>
        <taxon>Cyprididae</taxon>
        <taxon>Notodromas</taxon>
    </lineage>
</organism>
<gene>
    <name evidence="1" type="ORF">NMOB1V02_LOCUS11293</name>
</gene>
<dbReference type="EMBL" id="CAJPEX010005851">
    <property type="protein sequence ID" value="CAG0923832.1"/>
    <property type="molecule type" value="Genomic_DNA"/>
</dbReference>
<keyword evidence="2" id="KW-1185">Reference proteome</keyword>
<protein>
    <submittedName>
        <fullName evidence="1">Uncharacterized protein</fullName>
    </submittedName>
</protein>
<reference evidence="1" key="1">
    <citation type="submission" date="2020-11" db="EMBL/GenBank/DDBJ databases">
        <authorList>
            <person name="Tran Van P."/>
        </authorList>
    </citation>
    <scope>NUCLEOTIDE SEQUENCE</scope>
</reference>
<sequence length="380" mass="41490">MVTQKSGVFPLLRAGFHPQLKRGGGVKRWVEANKIDTCLFVGFDGPAGEGDALAEALDTTSHSAVVGKADIFAVNRRTAATTMTGAEDHHYCLTEGGFLHLHKHAKGEMEQPVISKGILTDAHLSPKLLHQLHSHRHNDTYRRIGHKHTLFLCAKTDNSRTTTAAEIITLSIKRNRLNNSDDILGARMSSSRHAPHLAATALAQWCRIAGRGWGISQCRIEERAASGTSASVERSRTTVAECGREPCGRGGEAGTPYSSRASAPELPVLHVATSEIHVPGSPLHHKTWTFQAAAAAARDHMSPEFQIIHPTAVRLPEMRIAPKKISQLHRLSLFLPFTQSFTLSLPLTAGGRMRPMAIDAHPPCIQRKAQGQIRHWDQQG</sequence>
<evidence type="ECO:0000313" key="2">
    <source>
        <dbReference type="Proteomes" id="UP000678499"/>
    </source>
</evidence>
<proteinExistence type="predicted"/>
<accession>A0A7R9GIG6</accession>